<comment type="caution">
    <text evidence="2">The sequence shown here is derived from an EMBL/GenBank/DDBJ whole genome shotgun (WGS) entry which is preliminary data.</text>
</comment>
<protein>
    <submittedName>
        <fullName evidence="2">Uncharacterized protein</fullName>
    </submittedName>
</protein>
<feature type="transmembrane region" description="Helical" evidence="1">
    <location>
        <begin position="130"/>
        <end position="149"/>
    </location>
</feature>
<dbReference type="AlphaFoldDB" id="A0A261SDP6"/>
<sequence length="193" mass="20631">MTGRDPRGYNLVHPPTRSRPFMFILVIAILVLVPAAALAWRVRRRGAVDGARRILLDLAVGAALFGLVGPLAGLVVFLMLVGISERELQWLRYLAHYDIAYQFGALPAVLTGLAAGALKPALAGWKRWAGVPLIGAALGFAWLICHEYLHYHRGGLLSLAGPAGLIGGISLVSSWACVMLQVRRPRAAALPAG</sequence>
<keyword evidence="1" id="KW-0472">Membrane</keyword>
<reference evidence="2 3" key="1">
    <citation type="submission" date="2017-05" db="EMBL/GenBank/DDBJ databases">
        <title>Complete and WGS of Bordetella genogroups.</title>
        <authorList>
            <person name="Spilker T."/>
            <person name="LiPuma J."/>
        </authorList>
    </citation>
    <scope>NUCLEOTIDE SEQUENCE [LARGE SCALE GENOMIC DNA]</scope>
    <source>
        <strain evidence="2 3">AU17610</strain>
    </source>
</reference>
<keyword evidence="1" id="KW-1133">Transmembrane helix</keyword>
<feature type="transmembrane region" description="Helical" evidence="1">
    <location>
        <begin position="99"/>
        <end position="118"/>
    </location>
</feature>
<dbReference type="Proteomes" id="UP000217005">
    <property type="component" value="Unassembled WGS sequence"/>
</dbReference>
<organism evidence="2 3">
    <name type="scientific">Bordetella genomosp. 1</name>
    <dbReference type="NCBI Taxonomy" id="1395607"/>
    <lineage>
        <taxon>Bacteria</taxon>
        <taxon>Pseudomonadati</taxon>
        <taxon>Pseudomonadota</taxon>
        <taxon>Betaproteobacteria</taxon>
        <taxon>Burkholderiales</taxon>
        <taxon>Alcaligenaceae</taxon>
        <taxon>Bordetella</taxon>
    </lineage>
</organism>
<feature type="transmembrane region" description="Helical" evidence="1">
    <location>
        <begin position="54"/>
        <end position="79"/>
    </location>
</feature>
<keyword evidence="1" id="KW-0812">Transmembrane</keyword>
<gene>
    <name evidence="2" type="ORF">CEG14_10635</name>
</gene>
<feature type="transmembrane region" description="Helical" evidence="1">
    <location>
        <begin position="20"/>
        <end position="42"/>
    </location>
</feature>
<proteinExistence type="predicted"/>
<evidence type="ECO:0000256" key="1">
    <source>
        <dbReference type="SAM" id="Phobius"/>
    </source>
</evidence>
<feature type="transmembrane region" description="Helical" evidence="1">
    <location>
        <begin position="155"/>
        <end position="178"/>
    </location>
</feature>
<evidence type="ECO:0000313" key="2">
    <source>
        <dbReference type="EMBL" id="OZI35529.1"/>
    </source>
</evidence>
<dbReference type="EMBL" id="NEVL01000003">
    <property type="protein sequence ID" value="OZI35529.1"/>
    <property type="molecule type" value="Genomic_DNA"/>
</dbReference>
<accession>A0A261SDP6</accession>
<evidence type="ECO:0000313" key="3">
    <source>
        <dbReference type="Proteomes" id="UP000217005"/>
    </source>
</evidence>
<name>A0A261SDP6_9BORD</name>